<dbReference type="RefSeq" id="WP_186085214.1">
    <property type="nucleotide sequence ID" value="NZ_BMDB01000001.1"/>
</dbReference>
<dbReference type="UniPathway" id="UPA00214"/>
<comment type="subunit">
    <text evidence="10">Homodimer.</text>
</comment>
<keyword evidence="9 10" id="KW-0413">Isomerase</keyword>
<protein>
    <recommendedName>
        <fullName evidence="6 10">UDP-glucose 4-epimerase</fullName>
        <ecNumber evidence="5 10">5.1.3.2</ecNumber>
    </recommendedName>
</protein>
<evidence type="ECO:0000256" key="8">
    <source>
        <dbReference type="ARBA" id="ARBA00023144"/>
    </source>
</evidence>
<reference evidence="12 13" key="1">
    <citation type="submission" date="2020-07" db="EMBL/GenBank/DDBJ databases">
        <authorList>
            <person name="Criscuolo A."/>
        </authorList>
    </citation>
    <scope>NUCLEOTIDE SEQUENCE [LARGE SCALE GENOMIC DNA]</scope>
    <source>
        <strain evidence="13">CIP 111030</strain>
    </source>
</reference>
<dbReference type="PRINTS" id="PR01713">
    <property type="entry name" value="NUCEPIMERASE"/>
</dbReference>
<keyword evidence="8" id="KW-0299">Galactose metabolism</keyword>
<comment type="caution">
    <text evidence="12">The sequence shown here is derived from an EMBL/GenBank/DDBJ whole genome shotgun (WGS) entry which is preliminary data.</text>
</comment>
<evidence type="ECO:0000259" key="11">
    <source>
        <dbReference type="Pfam" id="PF01370"/>
    </source>
</evidence>
<dbReference type="SUPFAM" id="SSF51735">
    <property type="entry name" value="NAD(P)-binding Rossmann-fold domains"/>
    <property type="match status" value="1"/>
</dbReference>
<evidence type="ECO:0000256" key="3">
    <source>
        <dbReference type="ARBA" id="ARBA00004947"/>
    </source>
</evidence>
<name>A0A6V7R6Q6_9BACL</name>
<keyword evidence="13" id="KW-1185">Reference proteome</keyword>
<keyword evidence="7 10" id="KW-0520">NAD</keyword>
<evidence type="ECO:0000256" key="4">
    <source>
        <dbReference type="ARBA" id="ARBA00007637"/>
    </source>
</evidence>
<evidence type="ECO:0000256" key="5">
    <source>
        <dbReference type="ARBA" id="ARBA00013189"/>
    </source>
</evidence>
<keyword evidence="10" id="KW-0119">Carbohydrate metabolism</keyword>
<dbReference type="InterPro" id="IPR005886">
    <property type="entry name" value="UDP_G4E"/>
</dbReference>
<dbReference type="EMBL" id="CAJEWE010000006">
    <property type="protein sequence ID" value="CAD2072708.1"/>
    <property type="molecule type" value="Genomic_DNA"/>
</dbReference>
<dbReference type="GO" id="GO:0003978">
    <property type="term" value="F:UDP-glucose 4-epimerase activity"/>
    <property type="evidence" value="ECO:0007669"/>
    <property type="project" value="UniProtKB-UniRule"/>
</dbReference>
<dbReference type="AlphaFoldDB" id="A0A6V7R6Q6"/>
<comment type="cofactor">
    <cofactor evidence="2 10">
        <name>NAD(+)</name>
        <dbReference type="ChEBI" id="CHEBI:57540"/>
    </cofactor>
</comment>
<sequence length="336" mass="38135">MKVLVTGGLGYIGSHTVLKLIEENHEVVILDNISNSKKDRLKKLRTLTNAYIDFYEVDILDTYKLMEVFQYERFDTVLHFAALKYVGESFEIPLEYYETNVTGTINLLKACERYKVKEFIFSSSAIVYGGTPPPLTEDVSNKNALNPYGRTKAMCEDIITDYANSTPGFKAMILRYFNPIGAHKSGMIGEYISAHTTNIMPVLMQALDSKKKKFKIFGDSYNTKDGTTIRDYVHVEDLAEGHVKAFSFKETGAHVFNLGTGIGTTVLDLVTAMEEETDVTLNKTFEANREGDIPVSVADVEKANQYLNYKTNYGIKEMCRDSWNYYKEQTEKKVFE</sequence>
<gene>
    <name evidence="12" type="primary">capD</name>
    <name evidence="12" type="ORF">JEOSCH030_00382</name>
</gene>
<accession>A0A6V7R6Q6</accession>
<evidence type="ECO:0000256" key="6">
    <source>
        <dbReference type="ARBA" id="ARBA00018569"/>
    </source>
</evidence>
<comment type="catalytic activity">
    <reaction evidence="1 10">
        <text>UDP-alpha-D-glucose = UDP-alpha-D-galactose</text>
        <dbReference type="Rhea" id="RHEA:22168"/>
        <dbReference type="ChEBI" id="CHEBI:58885"/>
        <dbReference type="ChEBI" id="CHEBI:66914"/>
        <dbReference type="EC" id="5.1.3.2"/>
    </reaction>
</comment>
<evidence type="ECO:0000256" key="7">
    <source>
        <dbReference type="ARBA" id="ARBA00023027"/>
    </source>
</evidence>
<dbReference type="CDD" id="cd05247">
    <property type="entry name" value="UDP_G4E_1_SDR_e"/>
    <property type="match status" value="1"/>
</dbReference>
<dbReference type="EC" id="5.1.3.2" evidence="5 10"/>
<comment type="similarity">
    <text evidence="4 10">Belongs to the NAD(P)-dependent epimerase/dehydratase family.</text>
</comment>
<dbReference type="NCBIfam" id="TIGR01179">
    <property type="entry name" value="galE"/>
    <property type="match status" value="1"/>
</dbReference>
<dbReference type="PANTHER" id="PTHR43725">
    <property type="entry name" value="UDP-GLUCOSE 4-EPIMERASE"/>
    <property type="match status" value="1"/>
</dbReference>
<evidence type="ECO:0000256" key="1">
    <source>
        <dbReference type="ARBA" id="ARBA00000083"/>
    </source>
</evidence>
<comment type="pathway">
    <text evidence="3 10">Carbohydrate metabolism; galactose metabolism.</text>
</comment>
<dbReference type="Proteomes" id="UP000521032">
    <property type="component" value="Unassembled WGS sequence"/>
</dbReference>
<dbReference type="InterPro" id="IPR036291">
    <property type="entry name" value="NAD(P)-bd_dom_sf"/>
</dbReference>
<dbReference type="GO" id="GO:0006012">
    <property type="term" value="P:galactose metabolic process"/>
    <property type="evidence" value="ECO:0007669"/>
    <property type="project" value="UniProtKB-UniPathway"/>
</dbReference>
<dbReference type="PANTHER" id="PTHR43725:SF47">
    <property type="entry name" value="UDP-GLUCOSE 4-EPIMERASE"/>
    <property type="match status" value="1"/>
</dbReference>
<feature type="domain" description="NAD-dependent epimerase/dehydratase" evidence="11">
    <location>
        <begin position="3"/>
        <end position="259"/>
    </location>
</feature>
<evidence type="ECO:0000256" key="10">
    <source>
        <dbReference type="RuleBase" id="RU366046"/>
    </source>
</evidence>
<dbReference type="Gene3D" id="3.90.25.10">
    <property type="entry name" value="UDP-galactose 4-epimerase, domain 1"/>
    <property type="match status" value="1"/>
</dbReference>
<dbReference type="GO" id="GO:0005829">
    <property type="term" value="C:cytosol"/>
    <property type="evidence" value="ECO:0007669"/>
    <property type="project" value="TreeGrafter"/>
</dbReference>
<evidence type="ECO:0000313" key="13">
    <source>
        <dbReference type="Proteomes" id="UP000521032"/>
    </source>
</evidence>
<dbReference type="InterPro" id="IPR001509">
    <property type="entry name" value="Epimerase_deHydtase"/>
</dbReference>
<organism evidence="12 13">
    <name type="scientific">Phocicoccus schoeneichii</name>
    <dbReference type="NCBI Taxonomy" id="1812261"/>
    <lineage>
        <taxon>Bacteria</taxon>
        <taxon>Bacillati</taxon>
        <taxon>Bacillota</taxon>
        <taxon>Bacilli</taxon>
        <taxon>Bacillales</taxon>
        <taxon>Salinicoccaceae</taxon>
        <taxon>Phocicoccus</taxon>
    </lineage>
</organism>
<dbReference type="Gene3D" id="3.40.50.720">
    <property type="entry name" value="NAD(P)-binding Rossmann-like Domain"/>
    <property type="match status" value="1"/>
</dbReference>
<evidence type="ECO:0000313" key="12">
    <source>
        <dbReference type="EMBL" id="CAD2072708.1"/>
    </source>
</evidence>
<evidence type="ECO:0000256" key="2">
    <source>
        <dbReference type="ARBA" id="ARBA00001911"/>
    </source>
</evidence>
<dbReference type="Pfam" id="PF01370">
    <property type="entry name" value="Epimerase"/>
    <property type="match status" value="1"/>
</dbReference>
<proteinExistence type="inferred from homology"/>
<evidence type="ECO:0000256" key="9">
    <source>
        <dbReference type="ARBA" id="ARBA00023235"/>
    </source>
</evidence>